<evidence type="ECO:0000256" key="5">
    <source>
        <dbReference type="ARBA" id="ARBA00023163"/>
    </source>
</evidence>
<feature type="domain" description="HTH myb-type" evidence="8">
    <location>
        <begin position="79"/>
        <end position="107"/>
    </location>
</feature>
<dbReference type="SMART" id="SM00717">
    <property type="entry name" value="SANT"/>
    <property type="match status" value="1"/>
</dbReference>
<evidence type="ECO:0000259" key="8">
    <source>
        <dbReference type="PROSITE" id="PS51294"/>
    </source>
</evidence>
<sequence length="305" mass="34695">MGRAPCCDKANVKRGPWSPDEDAKLKDFIHKFGTAGNWIALPQKADLDGFLTKNLLEIVRFYSRLLRVNLVICLFYICRWSIIAAQLPGRTDNDIKNYWNTKLKKKLMGLIIPNNNNNNNFINIQKKSPHFLSTTTTTSFHQAQQNLGPLITGLEQPIISSAQQNILPNMMIMTNNYNFPNFGATNYNLQNYPKFEANCLQNYSQFGEVASCSSSDGSYCSQMSFGNKEINNNIKREEIMRFGQTIFEGINNQQFNLDYYGNMEQLATNCCTNGNNGSTSISSNNLLLYNDENCNKSNEIGMFYY</sequence>
<proteinExistence type="predicted"/>
<dbReference type="Proteomes" id="UP000222542">
    <property type="component" value="Unassembled WGS sequence"/>
</dbReference>
<dbReference type="SUPFAM" id="SSF46689">
    <property type="entry name" value="Homeodomain-like"/>
    <property type="match status" value="1"/>
</dbReference>
<dbReference type="GO" id="GO:0006355">
    <property type="term" value="P:regulation of DNA-templated transcription"/>
    <property type="evidence" value="ECO:0000318"/>
    <property type="project" value="GO_Central"/>
</dbReference>
<dbReference type="PANTHER" id="PTHR48000:SF41">
    <property type="entry name" value="TRANSCRIPTION FACTOR RAX2-LIKE"/>
    <property type="match status" value="1"/>
</dbReference>
<dbReference type="InterPro" id="IPR001005">
    <property type="entry name" value="SANT/Myb"/>
</dbReference>
<keyword evidence="5" id="KW-0804">Transcription</keyword>
<accession>A0A2G2YHJ3</accession>
<keyword evidence="6" id="KW-0539">Nucleus</keyword>
<dbReference type="CDD" id="cd00167">
    <property type="entry name" value="SANT"/>
    <property type="match status" value="1"/>
</dbReference>
<dbReference type="AlphaFoldDB" id="A0A2G2YHJ3"/>
<keyword evidence="4" id="KW-0238">DNA-binding</keyword>
<dbReference type="GO" id="GO:0005634">
    <property type="term" value="C:nucleus"/>
    <property type="evidence" value="ECO:0000318"/>
    <property type="project" value="GO_Central"/>
</dbReference>
<gene>
    <name evidence="9" type="ORF">T459_28677</name>
</gene>
<dbReference type="Gramene" id="PHT69190">
    <property type="protein sequence ID" value="PHT69190"/>
    <property type="gene ID" value="T459_28677"/>
</dbReference>
<dbReference type="Gene3D" id="1.10.10.60">
    <property type="entry name" value="Homeodomain-like"/>
    <property type="match status" value="2"/>
</dbReference>
<dbReference type="PROSITE" id="PS51294">
    <property type="entry name" value="HTH_MYB"/>
    <property type="match status" value="1"/>
</dbReference>
<reference evidence="9 10" key="2">
    <citation type="journal article" date="2017" name="Genome Biol.">
        <title>New reference genome sequences of hot pepper reveal the massive evolution of plant disease-resistance genes by retroduplication.</title>
        <authorList>
            <person name="Kim S."/>
            <person name="Park J."/>
            <person name="Yeom S.I."/>
            <person name="Kim Y.M."/>
            <person name="Seo E."/>
            <person name="Kim K.T."/>
            <person name="Kim M.S."/>
            <person name="Lee J.M."/>
            <person name="Cheong K."/>
            <person name="Shin H.S."/>
            <person name="Kim S.B."/>
            <person name="Han K."/>
            <person name="Lee J."/>
            <person name="Park M."/>
            <person name="Lee H.A."/>
            <person name="Lee H.Y."/>
            <person name="Lee Y."/>
            <person name="Oh S."/>
            <person name="Lee J.H."/>
            <person name="Choi E."/>
            <person name="Choi E."/>
            <person name="Lee S.E."/>
            <person name="Jeon J."/>
            <person name="Kim H."/>
            <person name="Choi G."/>
            <person name="Song H."/>
            <person name="Lee J."/>
            <person name="Lee S.C."/>
            <person name="Kwon J.K."/>
            <person name="Lee H.Y."/>
            <person name="Koo N."/>
            <person name="Hong Y."/>
            <person name="Kim R.W."/>
            <person name="Kang W.H."/>
            <person name="Huh J.H."/>
            <person name="Kang B.C."/>
            <person name="Yang T.J."/>
            <person name="Lee Y.H."/>
            <person name="Bennetzen J.L."/>
            <person name="Choi D."/>
        </authorList>
    </citation>
    <scope>NUCLEOTIDE SEQUENCE [LARGE SCALE GENOMIC DNA]</scope>
    <source>
        <strain evidence="10">cv. CM334</strain>
    </source>
</reference>
<evidence type="ECO:0000313" key="9">
    <source>
        <dbReference type="EMBL" id="PHT69190.1"/>
    </source>
</evidence>
<protein>
    <submittedName>
        <fullName evidence="9">Transcription factor RAX2</fullName>
    </submittedName>
</protein>
<dbReference type="PROSITE" id="PS50090">
    <property type="entry name" value="MYB_LIKE"/>
    <property type="match status" value="1"/>
</dbReference>
<evidence type="ECO:0000256" key="4">
    <source>
        <dbReference type="ARBA" id="ARBA00023125"/>
    </source>
</evidence>
<evidence type="ECO:0000256" key="6">
    <source>
        <dbReference type="ARBA" id="ARBA00023242"/>
    </source>
</evidence>
<comment type="caution">
    <text evidence="9">The sequence shown here is derived from an EMBL/GenBank/DDBJ whole genome shotgun (WGS) entry which is preliminary data.</text>
</comment>
<evidence type="ECO:0000256" key="2">
    <source>
        <dbReference type="ARBA" id="ARBA00022737"/>
    </source>
</evidence>
<dbReference type="GO" id="GO:0003700">
    <property type="term" value="F:DNA-binding transcription factor activity"/>
    <property type="evidence" value="ECO:0000318"/>
    <property type="project" value="GO_Central"/>
</dbReference>
<feature type="domain" description="Myb-like" evidence="7">
    <location>
        <begin position="9"/>
        <end position="103"/>
    </location>
</feature>
<dbReference type="GO" id="GO:0010597">
    <property type="term" value="P:green leaf volatile biosynthetic process"/>
    <property type="evidence" value="ECO:0007669"/>
    <property type="project" value="UniProtKB-ARBA"/>
</dbReference>
<evidence type="ECO:0000256" key="3">
    <source>
        <dbReference type="ARBA" id="ARBA00023015"/>
    </source>
</evidence>
<comment type="subcellular location">
    <subcellularLocation>
        <location evidence="1">Nucleus</location>
    </subcellularLocation>
</comment>
<evidence type="ECO:0000256" key="1">
    <source>
        <dbReference type="ARBA" id="ARBA00004123"/>
    </source>
</evidence>
<organism evidence="9 10">
    <name type="scientific">Capsicum annuum</name>
    <name type="common">Capsicum pepper</name>
    <dbReference type="NCBI Taxonomy" id="4072"/>
    <lineage>
        <taxon>Eukaryota</taxon>
        <taxon>Viridiplantae</taxon>
        <taxon>Streptophyta</taxon>
        <taxon>Embryophyta</taxon>
        <taxon>Tracheophyta</taxon>
        <taxon>Spermatophyta</taxon>
        <taxon>Magnoliopsida</taxon>
        <taxon>eudicotyledons</taxon>
        <taxon>Gunneridae</taxon>
        <taxon>Pentapetalae</taxon>
        <taxon>asterids</taxon>
        <taxon>lamiids</taxon>
        <taxon>Solanales</taxon>
        <taxon>Solanaceae</taxon>
        <taxon>Solanoideae</taxon>
        <taxon>Capsiceae</taxon>
        <taxon>Capsicum</taxon>
    </lineage>
</organism>
<dbReference type="PANTHER" id="PTHR48000">
    <property type="entry name" value="OS09G0431300 PROTEIN"/>
    <property type="match status" value="1"/>
</dbReference>
<dbReference type="OMA" id="GSYCSQM"/>
<keyword evidence="2" id="KW-0677">Repeat</keyword>
<evidence type="ECO:0000259" key="7">
    <source>
        <dbReference type="PROSITE" id="PS50090"/>
    </source>
</evidence>
<dbReference type="EMBL" id="AYRZ02000011">
    <property type="protein sequence ID" value="PHT69190.1"/>
    <property type="molecule type" value="Genomic_DNA"/>
</dbReference>
<reference evidence="9 10" key="1">
    <citation type="journal article" date="2014" name="Nat. Genet.">
        <title>Genome sequence of the hot pepper provides insights into the evolution of pungency in Capsicum species.</title>
        <authorList>
            <person name="Kim S."/>
            <person name="Park M."/>
            <person name="Yeom S.I."/>
            <person name="Kim Y.M."/>
            <person name="Lee J.M."/>
            <person name="Lee H.A."/>
            <person name="Seo E."/>
            <person name="Choi J."/>
            <person name="Cheong K."/>
            <person name="Kim K.T."/>
            <person name="Jung K."/>
            <person name="Lee G.W."/>
            <person name="Oh S.K."/>
            <person name="Bae C."/>
            <person name="Kim S.B."/>
            <person name="Lee H.Y."/>
            <person name="Kim S.Y."/>
            <person name="Kim M.S."/>
            <person name="Kang B.C."/>
            <person name="Jo Y.D."/>
            <person name="Yang H.B."/>
            <person name="Jeong H.J."/>
            <person name="Kang W.H."/>
            <person name="Kwon J.K."/>
            <person name="Shin C."/>
            <person name="Lim J.Y."/>
            <person name="Park J.H."/>
            <person name="Huh J.H."/>
            <person name="Kim J.S."/>
            <person name="Kim B.D."/>
            <person name="Cohen O."/>
            <person name="Paran I."/>
            <person name="Suh M.C."/>
            <person name="Lee S.B."/>
            <person name="Kim Y.K."/>
            <person name="Shin Y."/>
            <person name="Noh S.J."/>
            <person name="Park J."/>
            <person name="Seo Y.S."/>
            <person name="Kwon S.Y."/>
            <person name="Kim H.A."/>
            <person name="Park J.M."/>
            <person name="Kim H.J."/>
            <person name="Choi S.B."/>
            <person name="Bosland P.W."/>
            <person name="Reeves G."/>
            <person name="Jo S.H."/>
            <person name="Lee B.W."/>
            <person name="Cho H.T."/>
            <person name="Choi H.S."/>
            <person name="Lee M.S."/>
            <person name="Yu Y."/>
            <person name="Do Choi Y."/>
            <person name="Park B.S."/>
            <person name="van Deynze A."/>
            <person name="Ashrafi H."/>
            <person name="Hill T."/>
            <person name="Kim W.T."/>
            <person name="Pai H.S."/>
            <person name="Ahn H.K."/>
            <person name="Yeam I."/>
            <person name="Giovannoni J.J."/>
            <person name="Rose J.K."/>
            <person name="Sorensen I."/>
            <person name="Lee S.J."/>
            <person name="Kim R.W."/>
            <person name="Choi I.Y."/>
            <person name="Choi B.S."/>
            <person name="Lim J.S."/>
            <person name="Lee Y.H."/>
            <person name="Choi D."/>
        </authorList>
    </citation>
    <scope>NUCLEOTIDE SEQUENCE [LARGE SCALE GENOMIC DNA]</scope>
    <source>
        <strain evidence="10">cv. CM334</strain>
    </source>
</reference>
<name>A0A2G2YHJ3_CAPAN</name>
<dbReference type="InterPro" id="IPR017930">
    <property type="entry name" value="Myb_dom"/>
</dbReference>
<evidence type="ECO:0000313" key="10">
    <source>
        <dbReference type="Proteomes" id="UP000222542"/>
    </source>
</evidence>
<keyword evidence="10" id="KW-1185">Reference proteome</keyword>
<dbReference type="GO" id="GO:0000976">
    <property type="term" value="F:transcription cis-regulatory region binding"/>
    <property type="evidence" value="ECO:0007669"/>
    <property type="project" value="UniProtKB-ARBA"/>
</dbReference>
<keyword evidence="3" id="KW-0805">Transcription regulation</keyword>
<dbReference type="Pfam" id="PF00249">
    <property type="entry name" value="Myb_DNA-binding"/>
    <property type="match status" value="2"/>
</dbReference>
<dbReference type="InterPro" id="IPR009057">
    <property type="entry name" value="Homeodomain-like_sf"/>
</dbReference>